<evidence type="ECO:0000313" key="1">
    <source>
        <dbReference type="EMBL" id="GAA4794540.1"/>
    </source>
</evidence>
<keyword evidence="2" id="KW-1185">Reference proteome</keyword>
<gene>
    <name evidence="1" type="ORF">GCM10023231_23670</name>
</gene>
<proteinExistence type="predicted"/>
<sequence>MKQLRNILKSVFYIFGLPSLNARIKVTIPKVKKLTIIGDTESFMYILMTEPRPEPIKKKKVP</sequence>
<dbReference type="EMBL" id="BAABIQ010000035">
    <property type="protein sequence ID" value="GAA4794540.1"/>
    <property type="molecule type" value="Genomic_DNA"/>
</dbReference>
<organism evidence="1 2">
    <name type="scientific">Olivibacter ginsenosidimutans</name>
    <dbReference type="NCBI Taxonomy" id="1176537"/>
    <lineage>
        <taxon>Bacteria</taxon>
        <taxon>Pseudomonadati</taxon>
        <taxon>Bacteroidota</taxon>
        <taxon>Sphingobacteriia</taxon>
        <taxon>Sphingobacteriales</taxon>
        <taxon>Sphingobacteriaceae</taxon>
        <taxon>Olivibacter</taxon>
    </lineage>
</organism>
<dbReference type="Proteomes" id="UP001501411">
    <property type="component" value="Unassembled WGS sequence"/>
</dbReference>
<comment type="caution">
    <text evidence="1">The sequence shown here is derived from an EMBL/GenBank/DDBJ whole genome shotgun (WGS) entry which is preliminary data.</text>
</comment>
<accession>A0ABP9BEX9</accession>
<reference evidence="2" key="1">
    <citation type="journal article" date="2019" name="Int. J. Syst. Evol. Microbiol.">
        <title>The Global Catalogue of Microorganisms (GCM) 10K type strain sequencing project: providing services to taxonomists for standard genome sequencing and annotation.</title>
        <authorList>
            <consortium name="The Broad Institute Genomics Platform"/>
            <consortium name="The Broad Institute Genome Sequencing Center for Infectious Disease"/>
            <person name="Wu L."/>
            <person name="Ma J."/>
        </authorList>
    </citation>
    <scope>NUCLEOTIDE SEQUENCE [LARGE SCALE GENOMIC DNA]</scope>
    <source>
        <strain evidence="2">JCM 18200</strain>
    </source>
</reference>
<protein>
    <submittedName>
        <fullName evidence="1">Uncharacterized protein</fullName>
    </submittedName>
</protein>
<name>A0ABP9BEX9_9SPHI</name>
<evidence type="ECO:0000313" key="2">
    <source>
        <dbReference type="Proteomes" id="UP001501411"/>
    </source>
</evidence>